<feature type="coiled-coil region" evidence="2">
    <location>
        <begin position="275"/>
        <end position="340"/>
    </location>
</feature>
<evidence type="ECO:0000313" key="6">
    <source>
        <dbReference type="Proteomes" id="UP001302812"/>
    </source>
</evidence>
<comment type="caution">
    <text evidence="5">The sequence shown here is derived from an EMBL/GenBank/DDBJ whole genome shotgun (WGS) entry which is preliminary data.</text>
</comment>
<dbReference type="GeneID" id="89933529"/>
<feature type="domain" description="C2H2-type" evidence="4">
    <location>
        <begin position="214"/>
        <end position="239"/>
    </location>
</feature>
<evidence type="ECO:0000313" key="5">
    <source>
        <dbReference type="EMBL" id="KAK4108964.1"/>
    </source>
</evidence>
<evidence type="ECO:0000259" key="4">
    <source>
        <dbReference type="PROSITE" id="PS50157"/>
    </source>
</evidence>
<sequence>MPGLITDTCREFKQEILNAIHESKHTKTTFLDAERVDQAATRACEEEASDELGLAEQNSTSAHGVSILAVEHHHDDSETAMGPLLSLSKPDNAAADCEPEVADGDTHSSTDLQLQRLNMSDFEVIQAISDDSLMKIAAHMQLQKSVAAFALNTMNRRPIEHSLSPEPTSSQADPAEDSATEAVESPESPDSDDSSSMRSWSTSTAGTKAEKGRYCCLIPGCGKILNRLADLNRHYKTVHLLPQGGSPPLEDLGRRRERRAAAQGVEEMREGARQLRLYKSLYEQMRSDYENLKRQMKHRESDAADSEDAPLLETKIQKAREVANQDTEKENKELMEWKEAWEWAERFRTGNLTEREENLLWLLETTGELYR</sequence>
<dbReference type="EMBL" id="MU853359">
    <property type="protein sequence ID" value="KAK4108964.1"/>
    <property type="molecule type" value="Genomic_DNA"/>
</dbReference>
<dbReference type="PROSITE" id="PS50157">
    <property type="entry name" value="ZINC_FINGER_C2H2_2"/>
    <property type="match status" value="1"/>
</dbReference>
<keyword evidence="1" id="KW-0863">Zinc-finger</keyword>
<dbReference type="PROSITE" id="PS00028">
    <property type="entry name" value="ZINC_FINGER_C2H2_1"/>
    <property type="match status" value="1"/>
</dbReference>
<proteinExistence type="predicted"/>
<protein>
    <recommendedName>
        <fullName evidence="4">C2H2-type domain-containing protein</fullName>
    </recommendedName>
</protein>
<keyword evidence="6" id="KW-1185">Reference proteome</keyword>
<keyword evidence="1" id="KW-0479">Metal-binding</keyword>
<dbReference type="AlphaFoldDB" id="A0AAN6QHN6"/>
<accession>A0AAN6QHN6</accession>
<evidence type="ECO:0000256" key="1">
    <source>
        <dbReference type="PROSITE-ProRule" id="PRU00042"/>
    </source>
</evidence>
<feature type="region of interest" description="Disordered" evidence="3">
    <location>
        <begin position="159"/>
        <end position="204"/>
    </location>
</feature>
<keyword evidence="2" id="KW-0175">Coiled coil</keyword>
<feature type="compositionally biased region" description="Low complexity" evidence="3">
    <location>
        <begin position="194"/>
        <end position="204"/>
    </location>
</feature>
<keyword evidence="1" id="KW-0862">Zinc</keyword>
<organism evidence="5 6">
    <name type="scientific">Canariomyces notabilis</name>
    <dbReference type="NCBI Taxonomy" id="2074819"/>
    <lineage>
        <taxon>Eukaryota</taxon>
        <taxon>Fungi</taxon>
        <taxon>Dikarya</taxon>
        <taxon>Ascomycota</taxon>
        <taxon>Pezizomycotina</taxon>
        <taxon>Sordariomycetes</taxon>
        <taxon>Sordariomycetidae</taxon>
        <taxon>Sordariales</taxon>
        <taxon>Chaetomiaceae</taxon>
        <taxon>Canariomyces</taxon>
    </lineage>
</organism>
<evidence type="ECO:0000256" key="2">
    <source>
        <dbReference type="SAM" id="Coils"/>
    </source>
</evidence>
<dbReference type="RefSeq" id="XP_064666534.1">
    <property type="nucleotide sequence ID" value="XM_064809405.1"/>
</dbReference>
<dbReference type="Proteomes" id="UP001302812">
    <property type="component" value="Unassembled WGS sequence"/>
</dbReference>
<gene>
    <name evidence="5" type="ORF">N656DRAFT_367924</name>
</gene>
<dbReference type="GO" id="GO:0008270">
    <property type="term" value="F:zinc ion binding"/>
    <property type="evidence" value="ECO:0007669"/>
    <property type="project" value="UniProtKB-KW"/>
</dbReference>
<reference evidence="5" key="2">
    <citation type="submission" date="2023-05" db="EMBL/GenBank/DDBJ databases">
        <authorList>
            <consortium name="Lawrence Berkeley National Laboratory"/>
            <person name="Steindorff A."/>
            <person name="Hensen N."/>
            <person name="Bonometti L."/>
            <person name="Westerberg I."/>
            <person name="Brannstrom I.O."/>
            <person name="Guillou S."/>
            <person name="Cros-Aarteil S."/>
            <person name="Calhoun S."/>
            <person name="Haridas S."/>
            <person name="Kuo A."/>
            <person name="Mondo S."/>
            <person name="Pangilinan J."/>
            <person name="Riley R."/>
            <person name="Labutti K."/>
            <person name="Andreopoulos B."/>
            <person name="Lipzen A."/>
            <person name="Chen C."/>
            <person name="Yanf M."/>
            <person name="Daum C."/>
            <person name="Ng V."/>
            <person name="Clum A."/>
            <person name="Ohm R."/>
            <person name="Martin F."/>
            <person name="Silar P."/>
            <person name="Natvig D."/>
            <person name="Lalanne C."/>
            <person name="Gautier V."/>
            <person name="Ament-Velasquez S.L."/>
            <person name="Kruys A."/>
            <person name="Hutchinson M.I."/>
            <person name="Powell A.J."/>
            <person name="Barry K."/>
            <person name="Miller A.N."/>
            <person name="Grigoriev I.V."/>
            <person name="Debuchy R."/>
            <person name="Gladieux P."/>
            <person name="Thoren M.H."/>
            <person name="Johannesson H."/>
        </authorList>
    </citation>
    <scope>NUCLEOTIDE SEQUENCE</scope>
    <source>
        <strain evidence="5">CBS 508.74</strain>
    </source>
</reference>
<dbReference type="InterPro" id="IPR013087">
    <property type="entry name" value="Znf_C2H2_type"/>
</dbReference>
<reference evidence="5" key="1">
    <citation type="journal article" date="2023" name="Mol. Phylogenet. Evol.">
        <title>Genome-scale phylogeny and comparative genomics of the fungal order Sordariales.</title>
        <authorList>
            <person name="Hensen N."/>
            <person name="Bonometti L."/>
            <person name="Westerberg I."/>
            <person name="Brannstrom I.O."/>
            <person name="Guillou S."/>
            <person name="Cros-Aarteil S."/>
            <person name="Calhoun S."/>
            <person name="Haridas S."/>
            <person name="Kuo A."/>
            <person name="Mondo S."/>
            <person name="Pangilinan J."/>
            <person name="Riley R."/>
            <person name="LaButti K."/>
            <person name="Andreopoulos B."/>
            <person name="Lipzen A."/>
            <person name="Chen C."/>
            <person name="Yan M."/>
            <person name="Daum C."/>
            <person name="Ng V."/>
            <person name="Clum A."/>
            <person name="Steindorff A."/>
            <person name="Ohm R.A."/>
            <person name="Martin F."/>
            <person name="Silar P."/>
            <person name="Natvig D.O."/>
            <person name="Lalanne C."/>
            <person name="Gautier V."/>
            <person name="Ament-Velasquez S.L."/>
            <person name="Kruys A."/>
            <person name="Hutchinson M.I."/>
            <person name="Powell A.J."/>
            <person name="Barry K."/>
            <person name="Miller A.N."/>
            <person name="Grigoriev I.V."/>
            <person name="Debuchy R."/>
            <person name="Gladieux P."/>
            <person name="Hiltunen Thoren M."/>
            <person name="Johannesson H."/>
        </authorList>
    </citation>
    <scope>NUCLEOTIDE SEQUENCE</scope>
    <source>
        <strain evidence="5">CBS 508.74</strain>
    </source>
</reference>
<name>A0AAN6QHN6_9PEZI</name>
<evidence type="ECO:0000256" key="3">
    <source>
        <dbReference type="SAM" id="MobiDB-lite"/>
    </source>
</evidence>